<dbReference type="EMBL" id="BDGG01000001">
    <property type="protein sequence ID" value="GAU90171.1"/>
    <property type="molecule type" value="Genomic_DNA"/>
</dbReference>
<reference evidence="2 3" key="1">
    <citation type="journal article" date="2016" name="Nat. Commun.">
        <title>Extremotolerant tardigrade genome and improved radiotolerance of human cultured cells by tardigrade-unique protein.</title>
        <authorList>
            <person name="Hashimoto T."/>
            <person name="Horikawa D.D."/>
            <person name="Saito Y."/>
            <person name="Kuwahara H."/>
            <person name="Kozuka-Hata H."/>
            <person name="Shin-I T."/>
            <person name="Minakuchi Y."/>
            <person name="Ohishi K."/>
            <person name="Motoyama A."/>
            <person name="Aizu T."/>
            <person name="Enomoto A."/>
            <person name="Kondo K."/>
            <person name="Tanaka S."/>
            <person name="Hara Y."/>
            <person name="Koshikawa S."/>
            <person name="Sagara H."/>
            <person name="Miura T."/>
            <person name="Yokobori S."/>
            <person name="Miyagawa K."/>
            <person name="Suzuki Y."/>
            <person name="Kubo T."/>
            <person name="Oyama M."/>
            <person name="Kohara Y."/>
            <person name="Fujiyama A."/>
            <person name="Arakawa K."/>
            <person name="Katayama T."/>
            <person name="Toyoda A."/>
            <person name="Kunieda T."/>
        </authorList>
    </citation>
    <scope>NUCLEOTIDE SEQUENCE [LARGE SCALE GENOMIC DNA]</scope>
    <source>
        <strain evidence="2 3">YOKOZUNA-1</strain>
    </source>
</reference>
<evidence type="ECO:0000256" key="1">
    <source>
        <dbReference type="SAM" id="MobiDB-lite"/>
    </source>
</evidence>
<gene>
    <name evidence="2" type="primary">RvY_02628-1</name>
    <name evidence="2" type="synonym">RvY_02628.1</name>
    <name evidence="2" type="ORF">RvY_02628</name>
</gene>
<sequence>MDPYNPPAGLWEMPKQGQLYTPMTLNGNWFERRELANDLANYDIRKRLEAERDIDHRIWIFHESNRPYAEDGYREDGSICFGDAIQLECCGMVPPTGRSHTVETPALAIDMHMSSVEESGYAQGYASNHNEPKGRSVFVVKRSDQWRLTSQLEHLYDINLKHRKQTVWLHPLPTKKSLWTFQHADRNVRPVMEEYLMTCDLDKDFVHNVQKKNAYFRVRKISLPPWNMNEPREKEFRNDLEQEVADVGRADMRNYGERYTATPRPCPEMKTLFSPYGPPTARAERNPPKDDYQNLQTGPKHLR</sequence>
<comment type="caution">
    <text evidence="2">The sequence shown here is derived from an EMBL/GenBank/DDBJ whole genome shotgun (WGS) entry which is preliminary data.</text>
</comment>
<feature type="compositionally biased region" description="Basic and acidic residues" evidence="1">
    <location>
        <begin position="282"/>
        <end position="292"/>
    </location>
</feature>
<feature type="region of interest" description="Disordered" evidence="1">
    <location>
        <begin position="258"/>
        <end position="303"/>
    </location>
</feature>
<evidence type="ECO:0000313" key="2">
    <source>
        <dbReference type="EMBL" id="GAU90171.1"/>
    </source>
</evidence>
<dbReference type="AlphaFoldDB" id="A0A1D1UL52"/>
<evidence type="ECO:0000313" key="3">
    <source>
        <dbReference type="Proteomes" id="UP000186922"/>
    </source>
</evidence>
<dbReference type="OrthoDB" id="10060522at2759"/>
<keyword evidence="3" id="KW-1185">Reference proteome</keyword>
<accession>A0A1D1UL52</accession>
<protein>
    <submittedName>
        <fullName evidence="2">Uncharacterized protein</fullName>
    </submittedName>
</protein>
<name>A0A1D1UL52_RAMVA</name>
<dbReference type="Proteomes" id="UP000186922">
    <property type="component" value="Unassembled WGS sequence"/>
</dbReference>
<organism evidence="2 3">
    <name type="scientific">Ramazzottius varieornatus</name>
    <name type="common">Water bear</name>
    <name type="synonym">Tardigrade</name>
    <dbReference type="NCBI Taxonomy" id="947166"/>
    <lineage>
        <taxon>Eukaryota</taxon>
        <taxon>Metazoa</taxon>
        <taxon>Ecdysozoa</taxon>
        <taxon>Tardigrada</taxon>
        <taxon>Eutardigrada</taxon>
        <taxon>Parachela</taxon>
        <taxon>Hypsibioidea</taxon>
        <taxon>Ramazzottiidae</taxon>
        <taxon>Ramazzottius</taxon>
    </lineage>
</organism>
<proteinExistence type="predicted"/>